<dbReference type="EMBL" id="OBQJ01000005">
    <property type="protein sequence ID" value="SOC55359.1"/>
    <property type="molecule type" value="Genomic_DNA"/>
</dbReference>
<evidence type="ECO:0000256" key="15">
    <source>
        <dbReference type="ARBA" id="ARBA00023268"/>
    </source>
</evidence>
<comment type="catalytic activity">
    <reaction evidence="1">
        <text>chorismate = prephenate</text>
        <dbReference type="Rhea" id="RHEA:13897"/>
        <dbReference type="ChEBI" id="CHEBI:29748"/>
        <dbReference type="ChEBI" id="CHEBI:29934"/>
        <dbReference type="EC" id="5.4.99.5"/>
    </reaction>
</comment>
<evidence type="ECO:0000256" key="1">
    <source>
        <dbReference type="ARBA" id="ARBA00000824"/>
    </source>
</evidence>
<dbReference type="UniPathway" id="UPA00120">
    <property type="reaction ID" value="UER00203"/>
</dbReference>
<evidence type="ECO:0000256" key="4">
    <source>
        <dbReference type="ARBA" id="ARBA00004741"/>
    </source>
</evidence>
<dbReference type="PROSITE" id="PS51171">
    <property type="entry name" value="PREPHENATE_DEHYDR_3"/>
    <property type="match status" value="1"/>
</dbReference>
<dbReference type="SUPFAM" id="SSF53850">
    <property type="entry name" value="Periplasmic binding protein-like II"/>
    <property type="match status" value="1"/>
</dbReference>
<dbReference type="SUPFAM" id="SSF55021">
    <property type="entry name" value="ACT-like"/>
    <property type="match status" value="1"/>
</dbReference>
<keyword evidence="10" id="KW-0028">Amino-acid biosynthesis</keyword>
<name>A0A285VMR5_9GAMM</name>
<evidence type="ECO:0000259" key="20">
    <source>
        <dbReference type="PROSITE" id="PS51168"/>
    </source>
</evidence>
<evidence type="ECO:0000256" key="5">
    <source>
        <dbReference type="ARBA" id="ARBA00004817"/>
    </source>
</evidence>
<organism evidence="23 24">
    <name type="scientific">Chromohalobacter canadensis</name>
    <dbReference type="NCBI Taxonomy" id="141389"/>
    <lineage>
        <taxon>Bacteria</taxon>
        <taxon>Pseudomonadati</taxon>
        <taxon>Pseudomonadota</taxon>
        <taxon>Gammaproteobacteria</taxon>
        <taxon>Oceanospirillales</taxon>
        <taxon>Halomonadaceae</taxon>
        <taxon>Chromohalobacter</taxon>
    </lineage>
</organism>
<dbReference type="PANTHER" id="PTHR21022:SF19">
    <property type="entry name" value="PREPHENATE DEHYDRATASE-RELATED"/>
    <property type="match status" value="1"/>
</dbReference>
<keyword evidence="15" id="KW-0511">Multifunctional enzyme</keyword>
<dbReference type="FunFam" id="1.20.59.10:FF:000004">
    <property type="entry name" value="Prephenate dehydratase"/>
    <property type="match status" value="1"/>
</dbReference>
<dbReference type="FunFam" id="3.30.70.260:FF:000012">
    <property type="entry name" value="Prephenate dehydratase"/>
    <property type="match status" value="1"/>
</dbReference>
<dbReference type="Pfam" id="PF00800">
    <property type="entry name" value="PDT"/>
    <property type="match status" value="1"/>
</dbReference>
<dbReference type="Gene3D" id="3.40.190.10">
    <property type="entry name" value="Periplasmic binding protein-like II"/>
    <property type="match status" value="2"/>
</dbReference>
<evidence type="ECO:0000256" key="11">
    <source>
        <dbReference type="ARBA" id="ARBA00023141"/>
    </source>
</evidence>
<keyword evidence="11" id="KW-0057">Aromatic amino acid biosynthesis</keyword>
<evidence type="ECO:0000256" key="9">
    <source>
        <dbReference type="ARBA" id="ARBA00022490"/>
    </source>
</evidence>
<dbReference type="InterPro" id="IPR018528">
    <property type="entry name" value="Preph_deHydtase_CS"/>
</dbReference>
<dbReference type="CDD" id="cd04905">
    <property type="entry name" value="ACT_CM-PDT"/>
    <property type="match status" value="1"/>
</dbReference>
<evidence type="ECO:0000256" key="12">
    <source>
        <dbReference type="ARBA" id="ARBA00023222"/>
    </source>
</evidence>
<dbReference type="InterPro" id="IPR010957">
    <property type="entry name" value="G/b/e-P-prot_chorismate_mutase"/>
</dbReference>
<reference evidence="23 24" key="1">
    <citation type="submission" date="2017-08" db="EMBL/GenBank/DDBJ databases">
        <authorList>
            <person name="de Groot N.N."/>
        </authorList>
    </citation>
    <scope>NUCLEOTIDE SEQUENCE [LARGE SCALE GENOMIC DNA]</scope>
    <source>
        <strain evidence="23 24">USBA 855</strain>
    </source>
</reference>
<dbReference type="UniPathway" id="UPA00121">
    <property type="reaction ID" value="UER00345"/>
</dbReference>
<comment type="pathway">
    <text evidence="5">Metabolic intermediate biosynthesis; prephenate biosynthesis; prephenate from chorismate: step 1/1.</text>
</comment>
<dbReference type="AlphaFoldDB" id="A0A285VMR5"/>
<dbReference type="FunFam" id="3.40.190.10:FF:000034">
    <property type="entry name" value="Chorismate mutase/prephenate dehydratase"/>
    <property type="match status" value="1"/>
</dbReference>
<evidence type="ECO:0000259" key="22">
    <source>
        <dbReference type="PROSITE" id="PS51671"/>
    </source>
</evidence>
<dbReference type="PROSITE" id="PS51671">
    <property type="entry name" value="ACT"/>
    <property type="match status" value="1"/>
</dbReference>
<feature type="domain" description="ACT" evidence="22">
    <location>
        <begin position="305"/>
        <end position="382"/>
    </location>
</feature>
<evidence type="ECO:0000256" key="18">
    <source>
        <dbReference type="ARBA" id="ARBA00047848"/>
    </source>
</evidence>
<feature type="site" description="Essential for prephenate dehydratase activity" evidence="19">
    <location>
        <position position="286"/>
    </location>
</feature>
<dbReference type="Gene3D" id="3.30.70.260">
    <property type="match status" value="1"/>
</dbReference>
<dbReference type="InterPro" id="IPR045865">
    <property type="entry name" value="ACT-like_dom_sf"/>
</dbReference>
<dbReference type="Pfam" id="PF01842">
    <property type="entry name" value="ACT"/>
    <property type="match status" value="1"/>
</dbReference>
<evidence type="ECO:0000256" key="3">
    <source>
        <dbReference type="ARBA" id="ARBA00004496"/>
    </source>
</evidence>
<dbReference type="PIRSF" id="PIRSF001500">
    <property type="entry name" value="Chor_mut_pdt_Ppr"/>
    <property type="match status" value="1"/>
</dbReference>
<accession>A0A285VMR5</accession>
<comment type="catalytic activity">
    <reaction evidence="18">
        <text>prephenate + H(+) = 3-phenylpyruvate + CO2 + H2O</text>
        <dbReference type="Rhea" id="RHEA:21648"/>
        <dbReference type="ChEBI" id="CHEBI:15377"/>
        <dbReference type="ChEBI" id="CHEBI:15378"/>
        <dbReference type="ChEBI" id="CHEBI:16526"/>
        <dbReference type="ChEBI" id="CHEBI:18005"/>
        <dbReference type="ChEBI" id="CHEBI:29934"/>
        <dbReference type="EC" id="4.2.1.51"/>
    </reaction>
</comment>
<protein>
    <recommendedName>
        <fullName evidence="8">Bifunctional chorismate mutase/prephenate dehydratase</fullName>
        <ecNumber evidence="7">4.2.1.51</ecNumber>
        <ecNumber evidence="6">5.4.99.5</ecNumber>
    </recommendedName>
    <alternativeName>
        <fullName evidence="17">Chorismate mutase-prephenate dehydratase</fullName>
    </alternativeName>
    <alternativeName>
        <fullName evidence="16">p-protein</fullName>
    </alternativeName>
</protein>
<evidence type="ECO:0000256" key="6">
    <source>
        <dbReference type="ARBA" id="ARBA00012404"/>
    </source>
</evidence>
<proteinExistence type="predicted"/>
<dbReference type="NCBIfam" id="NF008865">
    <property type="entry name" value="PRK11898.1"/>
    <property type="match status" value="1"/>
</dbReference>
<dbReference type="InterPro" id="IPR002912">
    <property type="entry name" value="ACT_dom"/>
</dbReference>
<dbReference type="Gene3D" id="1.20.59.10">
    <property type="entry name" value="Chorismate mutase"/>
    <property type="match status" value="1"/>
</dbReference>
<evidence type="ECO:0000256" key="16">
    <source>
        <dbReference type="ARBA" id="ARBA00031175"/>
    </source>
</evidence>
<keyword evidence="9" id="KW-0963">Cytoplasm</keyword>
<comment type="pathway">
    <text evidence="4">Amino-acid biosynthesis; L-phenylalanine biosynthesis; phenylpyruvate from prephenate: step 1/1.</text>
</comment>
<dbReference type="InterPro" id="IPR001086">
    <property type="entry name" value="Preph_deHydtase"/>
</dbReference>
<feature type="domain" description="Chorismate mutase" evidence="20">
    <location>
        <begin position="25"/>
        <end position="117"/>
    </location>
</feature>
<evidence type="ECO:0000256" key="17">
    <source>
        <dbReference type="ARBA" id="ARBA00031520"/>
    </source>
</evidence>
<dbReference type="GO" id="GO:0009094">
    <property type="term" value="P:L-phenylalanine biosynthetic process"/>
    <property type="evidence" value="ECO:0007669"/>
    <property type="project" value="UniProtKB-UniPathway"/>
</dbReference>
<keyword evidence="12" id="KW-0584">Phenylalanine biosynthesis</keyword>
<dbReference type="PROSITE" id="PS51168">
    <property type="entry name" value="CHORISMATE_MUT_2"/>
    <property type="match status" value="1"/>
</dbReference>
<evidence type="ECO:0000256" key="2">
    <source>
        <dbReference type="ARBA" id="ARBA00002364"/>
    </source>
</evidence>
<evidence type="ECO:0000256" key="13">
    <source>
        <dbReference type="ARBA" id="ARBA00023235"/>
    </source>
</evidence>
<dbReference type="InterPro" id="IPR008242">
    <property type="entry name" value="Chor_mutase/pphenate_deHydtase"/>
</dbReference>
<dbReference type="FunFam" id="3.40.190.10:FF:000029">
    <property type="entry name" value="Chorismate mutase/Prephenate dehydratase"/>
    <property type="match status" value="1"/>
</dbReference>
<dbReference type="GO" id="GO:0004664">
    <property type="term" value="F:prephenate dehydratase activity"/>
    <property type="evidence" value="ECO:0007669"/>
    <property type="project" value="UniProtKB-EC"/>
</dbReference>
<evidence type="ECO:0000256" key="8">
    <source>
        <dbReference type="ARBA" id="ARBA00014401"/>
    </source>
</evidence>
<evidence type="ECO:0000313" key="23">
    <source>
        <dbReference type="EMBL" id="SOC55359.1"/>
    </source>
</evidence>
<dbReference type="PANTHER" id="PTHR21022">
    <property type="entry name" value="PREPHENATE DEHYDRATASE P PROTEIN"/>
    <property type="match status" value="1"/>
</dbReference>
<gene>
    <name evidence="23" type="ORF">SAMN05421509_105101</name>
</gene>
<dbReference type="PROSITE" id="PS00858">
    <property type="entry name" value="PREPHENATE_DEHYDR_2"/>
    <property type="match status" value="1"/>
</dbReference>
<dbReference type="EC" id="5.4.99.5" evidence="6"/>
<dbReference type="PROSITE" id="PS00857">
    <property type="entry name" value="PREPHENATE_DEHYDR_1"/>
    <property type="match status" value="1"/>
</dbReference>
<keyword evidence="13" id="KW-0413">Isomerase</keyword>
<evidence type="ECO:0000313" key="24">
    <source>
        <dbReference type="Proteomes" id="UP000219023"/>
    </source>
</evidence>
<dbReference type="EC" id="4.2.1.51" evidence="7"/>
<dbReference type="SUPFAM" id="SSF48600">
    <property type="entry name" value="Chorismate mutase II"/>
    <property type="match status" value="1"/>
</dbReference>
<comment type="function">
    <text evidence="2">Catalyzes the Claisen rearrangement of chorismate to prephenate and the decarboxylation/dehydration of prephenate to phenylpyruvate.</text>
</comment>
<evidence type="ECO:0000256" key="14">
    <source>
        <dbReference type="ARBA" id="ARBA00023239"/>
    </source>
</evidence>
<dbReference type="Proteomes" id="UP000219023">
    <property type="component" value="Unassembled WGS sequence"/>
</dbReference>
<dbReference type="GO" id="GO:0005737">
    <property type="term" value="C:cytoplasm"/>
    <property type="evidence" value="ECO:0007669"/>
    <property type="project" value="UniProtKB-SubCell"/>
</dbReference>
<feature type="domain" description="Prephenate dehydratase" evidence="21">
    <location>
        <begin position="117"/>
        <end position="293"/>
    </location>
</feature>
<dbReference type="NCBIfam" id="TIGR01807">
    <property type="entry name" value="CM_P2"/>
    <property type="match status" value="1"/>
</dbReference>
<dbReference type="InterPro" id="IPR036979">
    <property type="entry name" value="CM_dom_sf"/>
</dbReference>
<evidence type="ECO:0000256" key="10">
    <source>
        <dbReference type="ARBA" id="ARBA00022605"/>
    </source>
</evidence>
<evidence type="ECO:0000256" key="7">
    <source>
        <dbReference type="ARBA" id="ARBA00013147"/>
    </source>
</evidence>
<sequence>MRWSISCGSLNDAMADHDMSDNNASITSADLPALRERIDTLDSEILKLISERAHCAQQVAQVKNDSDPQATFYRPEREAQVLRRIMALNKGPLDDEEMARLFREIMSACLALERPVKVAYLGPEGTFTQQAALKHFGDSAVSLPMAAIDEVFREVEAGAAHFGVVPVENSTEGIVNSTLDTFMDASLRICGEVVLRIHHHLLVSSNTRRDKVSRIYSHPQSLAQCRKWLDAHYPNAERVPVSSNAEAARLIKSEWHSAAIAGDMAAKRYELEKVAEKIEDRPDNSTRFLIIGHQDTPISEDDKTSIVVAMRNQPGALHDLLEPFHRHKIDLTRVETRPSRTGVWNYVFFIDFKGHRDDPQVAAVLEEITLRAAELKVLGSYPVGVL</sequence>
<evidence type="ECO:0000259" key="21">
    <source>
        <dbReference type="PROSITE" id="PS51171"/>
    </source>
</evidence>
<keyword evidence="14" id="KW-0456">Lyase</keyword>
<dbReference type="Pfam" id="PF01817">
    <property type="entry name" value="CM_2"/>
    <property type="match status" value="1"/>
</dbReference>
<dbReference type="InterPro" id="IPR002701">
    <property type="entry name" value="CM_II_prokaryot"/>
</dbReference>
<comment type="subcellular location">
    <subcellularLocation>
        <location evidence="3">Cytoplasm</location>
    </subcellularLocation>
</comment>
<evidence type="ECO:0000256" key="19">
    <source>
        <dbReference type="PIRSR" id="PIRSR001500-2"/>
    </source>
</evidence>
<dbReference type="GO" id="GO:0004106">
    <property type="term" value="F:chorismate mutase activity"/>
    <property type="evidence" value="ECO:0007669"/>
    <property type="project" value="UniProtKB-EC"/>
</dbReference>
<dbReference type="InterPro" id="IPR036263">
    <property type="entry name" value="Chorismate_II_sf"/>
</dbReference>
<dbReference type="SMART" id="SM00830">
    <property type="entry name" value="CM_2"/>
    <property type="match status" value="1"/>
</dbReference>
<dbReference type="GO" id="GO:0046417">
    <property type="term" value="P:chorismate metabolic process"/>
    <property type="evidence" value="ECO:0007669"/>
    <property type="project" value="InterPro"/>
</dbReference>
<dbReference type="CDD" id="cd13630">
    <property type="entry name" value="PBP2_PDT_1"/>
    <property type="match status" value="1"/>
</dbReference>